<dbReference type="EMBL" id="JAAOAO010000232">
    <property type="protein sequence ID" value="KAF5554679.1"/>
    <property type="molecule type" value="Genomic_DNA"/>
</dbReference>
<comment type="caution">
    <text evidence="2">The sequence shown here is derived from an EMBL/GenBank/DDBJ whole genome shotgun (WGS) entry which is preliminary data.</text>
</comment>
<reference evidence="2 3" key="1">
    <citation type="submission" date="2020-05" db="EMBL/GenBank/DDBJ databases">
        <title>Identification and distribution of gene clusters putatively required for synthesis of sphingolipid metabolism inhibitors in phylogenetically diverse species of the filamentous fungus Fusarium.</title>
        <authorList>
            <person name="Kim H.-S."/>
            <person name="Busman M."/>
            <person name="Brown D.W."/>
            <person name="Divon H."/>
            <person name="Uhlig S."/>
            <person name="Proctor R.H."/>
        </authorList>
    </citation>
    <scope>NUCLEOTIDE SEQUENCE [LARGE SCALE GENOMIC DNA]</scope>
    <source>
        <strain evidence="2 3">NRRL 25196</strain>
    </source>
</reference>
<protein>
    <submittedName>
        <fullName evidence="2">CMGC SRPK kinase</fullName>
    </submittedName>
</protein>
<keyword evidence="2" id="KW-0808">Transferase</keyword>
<feature type="compositionally biased region" description="Low complexity" evidence="1">
    <location>
        <begin position="12"/>
        <end position="28"/>
    </location>
</feature>
<organism evidence="2 3">
    <name type="scientific">Fusarium napiforme</name>
    <dbReference type="NCBI Taxonomy" id="42672"/>
    <lineage>
        <taxon>Eukaryota</taxon>
        <taxon>Fungi</taxon>
        <taxon>Dikarya</taxon>
        <taxon>Ascomycota</taxon>
        <taxon>Pezizomycotina</taxon>
        <taxon>Sordariomycetes</taxon>
        <taxon>Hypocreomycetidae</taxon>
        <taxon>Hypocreales</taxon>
        <taxon>Nectriaceae</taxon>
        <taxon>Fusarium</taxon>
        <taxon>Fusarium fujikuroi species complex</taxon>
    </lineage>
</organism>
<sequence>MNGTQSPDAQKATIANTNGSNSNNSSLAAKKRKKDLKPIITMEGTNQPAGYLYIHLVRILPAFCFVATASPYTTLILGNFSVAHCFDIPLETAGLTDRMARSQNPQGAAGPMSPTTLIQPNCSSYISYQLLLRL</sequence>
<proteinExistence type="predicted"/>
<keyword evidence="2" id="KW-0418">Kinase</keyword>
<accession>A0A8H5N7C6</accession>
<feature type="region of interest" description="Disordered" evidence="1">
    <location>
        <begin position="1"/>
        <end position="32"/>
    </location>
</feature>
<name>A0A8H5N7C6_9HYPO</name>
<evidence type="ECO:0000313" key="3">
    <source>
        <dbReference type="Proteomes" id="UP000574317"/>
    </source>
</evidence>
<gene>
    <name evidence="2" type="ORF">FNAPI_6358</name>
</gene>
<evidence type="ECO:0000256" key="1">
    <source>
        <dbReference type="SAM" id="MobiDB-lite"/>
    </source>
</evidence>
<keyword evidence="3" id="KW-1185">Reference proteome</keyword>
<dbReference type="GO" id="GO:0016301">
    <property type="term" value="F:kinase activity"/>
    <property type="evidence" value="ECO:0007669"/>
    <property type="project" value="UniProtKB-KW"/>
</dbReference>
<dbReference type="AlphaFoldDB" id="A0A8H5N7C6"/>
<dbReference type="Proteomes" id="UP000574317">
    <property type="component" value="Unassembled WGS sequence"/>
</dbReference>
<evidence type="ECO:0000313" key="2">
    <source>
        <dbReference type="EMBL" id="KAF5554679.1"/>
    </source>
</evidence>